<comment type="caution">
    <text evidence="2">The sequence shown here is derived from an EMBL/GenBank/DDBJ whole genome shotgun (WGS) entry which is preliminary data.</text>
</comment>
<dbReference type="Gene3D" id="2.60.40.10">
    <property type="entry name" value="Immunoglobulins"/>
    <property type="match status" value="1"/>
</dbReference>
<dbReference type="EMBL" id="QXTE01007793">
    <property type="protein sequence ID" value="TFJ95397.1"/>
    <property type="molecule type" value="Genomic_DNA"/>
</dbReference>
<keyword evidence="3" id="KW-1185">Reference proteome</keyword>
<protein>
    <submittedName>
        <fullName evidence="2">1-acyl-sn-glycerol-3-phosphate acyltransferase</fullName>
    </submittedName>
</protein>
<keyword evidence="2" id="KW-0808">Transferase</keyword>
<dbReference type="Gene3D" id="2.60.120.1540">
    <property type="match status" value="1"/>
</dbReference>
<feature type="region of interest" description="Disordered" evidence="1">
    <location>
        <begin position="94"/>
        <end position="130"/>
    </location>
</feature>
<feature type="compositionally biased region" description="Polar residues" evidence="1">
    <location>
        <begin position="120"/>
        <end position="130"/>
    </location>
</feature>
<dbReference type="Proteomes" id="UP000297703">
    <property type="component" value="Unassembled WGS sequence"/>
</dbReference>
<dbReference type="GO" id="GO:0016746">
    <property type="term" value="F:acyltransferase activity"/>
    <property type="evidence" value="ECO:0007669"/>
    <property type="project" value="UniProtKB-KW"/>
</dbReference>
<dbReference type="STRING" id="55544.A0A4D9DGV7"/>
<keyword evidence="2" id="KW-0012">Acyltransferase</keyword>
<evidence type="ECO:0000256" key="1">
    <source>
        <dbReference type="SAM" id="MobiDB-lite"/>
    </source>
</evidence>
<reference evidence="2 3" key="1">
    <citation type="submission" date="2019-04" db="EMBL/GenBank/DDBJ databases">
        <title>Draft genome of the big-headed turtle Platysternon megacephalum.</title>
        <authorList>
            <person name="Gong S."/>
        </authorList>
    </citation>
    <scope>NUCLEOTIDE SEQUENCE [LARGE SCALE GENOMIC DNA]</scope>
    <source>
        <strain evidence="2">DO16091913</strain>
        <tissue evidence="2">Muscle</tissue>
    </source>
</reference>
<proteinExistence type="predicted"/>
<evidence type="ECO:0000313" key="2">
    <source>
        <dbReference type="EMBL" id="TFJ95397.1"/>
    </source>
</evidence>
<dbReference type="AlphaFoldDB" id="A0A4D9DGV7"/>
<evidence type="ECO:0000313" key="3">
    <source>
        <dbReference type="Proteomes" id="UP000297703"/>
    </source>
</evidence>
<accession>A0A4D9DGV7</accession>
<dbReference type="InterPro" id="IPR013783">
    <property type="entry name" value="Ig-like_fold"/>
</dbReference>
<dbReference type="OrthoDB" id="9397168at2759"/>
<name>A0A4D9DGV7_9SAUR</name>
<reference evidence="2 3" key="2">
    <citation type="submission" date="2019-04" db="EMBL/GenBank/DDBJ databases">
        <title>The genome sequence of big-headed turtle.</title>
        <authorList>
            <person name="Gong S."/>
        </authorList>
    </citation>
    <scope>NUCLEOTIDE SEQUENCE [LARGE SCALE GENOMIC DNA]</scope>
    <source>
        <strain evidence="2">DO16091913</strain>
        <tissue evidence="2">Muscle</tissue>
    </source>
</reference>
<gene>
    <name evidence="2" type="ORF">DR999_PMT23066</name>
</gene>
<organism evidence="2 3">
    <name type="scientific">Platysternon megacephalum</name>
    <name type="common">big-headed turtle</name>
    <dbReference type="NCBI Taxonomy" id="55544"/>
    <lineage>
        <taxon>Eukaryota</taxon>
        <taxon>Metazoa</taxon>
        <taxon>Chordata</taxon>
        <taxon>Craniata</taxon>
        <taxon>Vertebrata</taxon>
        <taxon>Euteleostomi</taxon>
        <taxon>Archelosauria</taxon>
        <taxon>Testudinata</taxon>
        <taxon>Testudines</taxon>
        <taxon>Cryptodira</taxon>
        <taxon>Durocryptodira</taxon>
        <taxon>Testudinoidea</taxon>
        <taxon>Platysternidae</taxon>
        <taxon>Platysternon</taxon>
    </lineage>
</organism>
<sequence>MERSEGVCSPATGDRIRRQAVQVPAKGALAVPFAVVPMGAADIPVTITAQGSWGLGDSITRSLRVEREGAAHLEEMSYSLDSEERLSRALEIPGELPPNALPDGDFKMSVRVTGPGPPLESQTQGLTHSQ</sequence>